<dbReference type="PIRSF" id="PIRSF006066">
    <property type="entry name" value="HI0050"/>
    <property type="match status" value="1"/>
</dbReference>
<evidence type="ECO:0000256" key="7">
    <source>
        <dbReference type="SAM" id="Phobius"/>
    </source>
</evidence>
<evidence type="ECO:0000313" key="9">
    <source>
        <dbReference type="EMBL" id="QPE05973.1"/>
    </source>
</evidence>
<dbReference type="InterPro" id="IPR004681">
    <property type="entry name" value="TRAP_DctM"/>
</dbReference>
<keyword evidence="2" id="KW-1003">Cell membrane</keyword>
<name>A0A7S8N0B8_9MICO</name>
<feature type="transmembrane region" description="Helical" evidence="7">
    <location>
        <begin position="255"/>
        <end position="274"/>
    </location>
</feature>
<keyword evidence="5 7" id="KW-1133">Transmembrane helix</keyword>
<evidence type="ECO:0000256" key="2">
    <source>
        <dbReference type="ARBA" id="ARBA00022475"/>
    </source>
</evidence>
<dbReference type="GO" id="GO:0005886">
    <property type="term" value="C:plasma membrane"/>
    <property type="evidence" value="ECO:0007669"/>
    <property type="project" value="UniProtKB-SubCell"/>
</dbReference>
<feature type="transmembrane region" description="Helical" evidence="7">
    <location>
        <begin position="443"/>
        <end position="464"/>
    </location>
</feature>
<evidence type="ECO:0000256" key="6">
    <source>
        <dbReference type="ARBA" id="ARBA00023136"/>
    </source>
</evidence>
<sequence length="470" mass="48368">MIDTPLIIGIVFAALLLLLVMEVPVAFALGGSGALGLVLLHSFGYATNVLGSVPFTASASFALTMIPMFILMGTLAVKAGIAEQVFAIAHRAFLKIPGGLGCATVMACAGFAAVSGSSVATAATMSKMAVGEMRKYGYPPHFAAGIVAVAGTLGVMIPPSILLVLYAVLAGESPAQLLAAGIIPGLLSAAAYILYIMSVARRVIRPATEDLASATAAAAIDARTLGGSAKQDRASATAVLAEERPASLRSLPWRGLVNVGILFLIVMGGLYSGIVTPTESAALGALAALAMMAIELRRSGMRSLWQNLTSALREAATSTTSVFAIVIGSTVLSTFFVASRVPQDLAAWVASLDVPAWLIVVILLAALIPMGMALESISILVLIVPLVHPIVTGLGFNGVWFAILVVKLIEIGLVTPPVGVVCFVVSGTTGLPPQTVFRGIGPLVLVELFVVVVLFLFPDLVLFLPSLVAQ</sequence>
<feature type="domain" description="TRAP C4-dicarboxylate transport system permease DctM subunit" evidence="8">
    <location>
        <begin position="12"/>
        <end position="459"/>
    </location>
</feature>
<dbReference type="PANTHER" id="PTHR33362">
    <property type="entry name" value="SIALIC ACID TRAP TRANSPORTER PERMEASE PROTEIN SIAT-RELATED"/>
    <property type="match status" value="1"/>
</dbReference>
<keyword evidence="3" id="KW-0997">Cell inner membrane</keyword>
<gene>
    <name evidence="9" type="ORF">IT882_06205</name>
</gene>
<feature type="transmembrane region" description="Helical" evidence="7">
    <location>
        <begin position="345"/>
        <end position="367"/>
    </location>
</feature>
<feature type="transmembrane region" description="Helical" evidence="7">
    <location>
        <begin position="316"/>
        <end position="339"/>
    </location>
</feature>
<reference evidence="9 10" key="1">
    <citation type="submission" date="2020-11" db="EMBL/GenBank/DDBJ databases">
        <title>Amino acid is mineralized and recycled by bacteria in oceanic microbiome.</title>
        <authorList>
            <person name="Zheng L.Y."/>
        </authorList>
    </citation>
    <scope>NUCLEOTIDE SEQUENCE [LARGE SCALE GENOMIC DNA]</scope>
    <source>
        <strain evidence="9 10">A32-1</strain>
    </source>
</reference>
<dbReference type="InterPro" id="IPR010656">
    <property type="entry name" value="DctM"/>
</dbReference>
<proteinExistence type="predicted"/>
<dbReference type="KEGG" id="msf:IT882_06205"/>
<keyword evidence="4 7" id="KW-0812">Transmembrane</keyword>
<dbReference type="Pfam" id="PF06808">
    <property type="entry name" value="DctM"/>
    <property type="match status" value="1"/>
</dbReference>
<evidence type="ECO:0000313" key="10">
    <source>
        <dbReference type="Proteomes" id="UP000594480"/>
    </source>
</evidence>
<evidence type="ECO:0000256" key="1">
    <source>
        <dbReference type="ARBA" id="ARBA00004429"/>
    </source>
</evidence>
<feature type="transmembrane region" description="Helical" evidence="7">
    <location>
        <begin position="411"/>
        <end position="431"/>
    </location>
</feature>
<evidence type="ECO:0000256" key="5">
    <source>
        <dbReference type="ARBA" id="ARBA00022989"/>
    </source>
</evidence>
<evidence type="ECO:0000259" key="8">
    <source>
        <dbReference type="Pfam" id="PF06808"/>
    </source>
</evidence>
<accession>A0A7S8N0B8</accession>
<feature type="transmembrane region" description="Helical" evidence="7">
    <location>
        <begin position="52"/>
        <end position="77"/>
    </location>
</feature>
<dbReference type="GO" id="GO:0022857">
    <property type="term" value="F:transmembrane transporter activity"/>
    <property type="evidence" value="ECO:0007669"/>
    <property type="project" value="TreeGrafter"/>
</dbReference>
<evidence type="ECO:0000256" key="3">
    <source>
        <dbReference type="ARBA" id="ARBA00022519"/>
    </source>
</evidence>
<feature type="transmembrane region" description="Helical" evidence="7">
    <location>
        <begin position="379"/>
        <end position="405"/>
    </location>
</feature>
<keyword evidence="10" id="KW-1185">Reference proteome</keyword>
<organism evidence="9 10">
    <name type="scientific">Microbacterium schleiferi</name>
    <dbReference type="NCBI Taxonomy" id="69362"/>
    <lineage>
        <taxon>Bacteria</taxon>
        <taxon>Bacillati</taxon>
        <taxon>Actinomycetota</taxon>
        <taxon>Actinomycetes</taxon>
        <taxon>Micrococcales</taxon>
        <taxon>Microbacteriaceae</taxon>
        <taxon>Microbacterium</taxon>
    </lineage>
</organism>
<dbReference type="AlphaFoldDB" id="A0A7S8N0B8"/>
<dbReference type="PANTHER" id="PTHR33362:SF5">
    <property type="entry name" value="C4-DICARBOXYLATE TRAP TRANSPORTER LARGE PERMEASE PROTEIN DCTM"/>
    <property type="match status" value="1"/>
</dbReference>
<comment type="subcellular location">
    <subcellularLocation>
        <location evidence="1">Cell inner membrane</location>
        <topology evidence="1">Multi-pass membrane protein</topology>
    </subcellularLocation>
</comment>
<feature type="transmembrane region" description="Helical" evidence="7">
    <location>
        <begin position="142"/>
        <end position="169"/>
    </location>
</feature>
<dbReference type="EMBL" id="CP064760">
    <property type="protein sequence ID" value="QPE05973.1"/>
    <property type="molecule type" value="Genomic_DNA"/>
</dbReference>
<evidence type="ECO:0000256" key="4">
    <source>
        <dbReference type="ARBA" id="ARBA00022692"/>
    </source>
</evidence>
<dbReference type="Proteomes" id="UP000594480">
    <property type="component" value="Chromosome"/>
</dbReference>
<keyword evidence="6 7" id="KW-0472">Membrane</keyword>
<protein>
    <submittedName>
        <fullName evidence="9">TRAP transporter large permease subunit</fullName>
    </submittedName>
</protein>
<feature type="transmembrane region" description="Helical" evidence="7">
    <location>
        <begin position="175"/>
        <end position="195"/>
    </location>
</feature>